<dbReference type="SUPFAM" id="SSF51161">
    <property type="entry name" value="Trimeric LpxA-like enzymes"/>
    <property type="match status" value="1"/>
</dbReference>
<dbReference type="PANTHER" id="PTHR43523">
    <property type="entry name" value="GLUCOSE-1-PHOSPHATE ADENYLYLTRANSFERASE-RELATED"/>
    <property type="match status" value="1"/>
</dbReference>
<evidence type="ECO:0000259" key="4">
    <source>
        <dbReference type="Pfam" id="PF24894"/>
    </source>
</evidence>
<evidence type="ECO:0000313" key="6">
    <source>
        <dbReference type="Proteomes" id="UP000824106"/>
    </source>
</evidence>
<dbReference type="InterPro" id="IPR056818">
    <property type="entry name" value="GlmU/GlgC-like_hexapep"/>
</dbReference>
<reference evidence="5" key="1">
    <citation type="journal article" date="2021" name="PeerJ">
        <title>Extensive microbial diversity within the chicken gut microbiome revealed by metagenomics and culture.</title>
        <authorList>
            <person name="Gilroy R."/>
            <person name="Ravi A."/>
            <person name="Getino M."/>
            <person name="Pursley I."/>
            <person name="Horton D.L."/>
            <person name="Alikhan N.F."/>
            <person name="Baker D."/>
            <person name="Gharbi K."/>
            <person name="Hall N."/>
            <person name="Watson M."/>
            <person name="Adriaenssens E.M."/>
            <person name="Foster-Nyarko E."/>
            <person name="Jarju S."/>
            <person name="Secka A."/>
            <person name="Antonio M."/>
            <person name="Oren A."/>
            <person name="Chaudhuri R.R."/>
            <person name="La Ragione R."/>
            <person name="Hildebrand F."/>
            <person name="Pallen M.J."/>
        </authorList>
    </citation>
    <scope>NUCLEOTIDE SEQUENCE</scope>
    <source>
        <strain evidence="5">CHK169-4300</strain>
    </source>
</reference>
<dbReference type="AlphaFoldDB" id="A0A9D2G1Q8"/>
<dbReference type="EMBL" id="DXAZ01000039">
    <property type="protein sequence ID" value="HIZ70691.1"/>
    <property type="molecule type" value="Genomic_DNA"/>
</dbReference>
<keyword evidence="5" id="KW-0548">Nucleotidyltransferase</keyword>
<dbReference type="EC" id="2.7.7.27" evidence="5"/>
<dbReference type="NCBIfam" id="TIGR02092">
    <property type="entry name" value="glgD"/>
    <property type="match status" value="1"/>
</dbReference>
<dbReference type="InterPro" id="IPR011832">
    <property type="entry name" value="GlgDAde_trans"/>
</dbReference>
<feature type="domain" description="Glucose-1-phosphate adenylyltransferase/Bifunctional protein GlmU-like C-terminal hexapeptide" evidence="4">
    <location>
        <begin position="295"/>
        <end position="365"/>
    </location>
</feature>
<accession>A0A9D2G1Q8</accession>
<dbReference type="InterPro" id="IPR011831">
    <property type="entry name" value="ADP-Glc_PPase"/>
</dbReference>
<proteinExistence type="inferred from homology"/>
<comment type="caution">
    <text evidence="5">The sequence shown here is derived from an EMBL/GenBank/DDBJ whole genome shotgun (WGS) entry which is preliminary data.</text>
</comment>
<evidence type="ECO:0000259" key="3">
    <source>
        <dbReference type="Pfam" id="PF00483"/>
    </source>
</evidence>
<dbReference type="Gene3D" id="3.90.550.10">
    <property type="entry name" value="Spore Coat Polysaccharide Biosynthesis Protein SpsA, Chain A"/>
    <property type="match status" value="1"/>
</dbReference>
<evidence type="ECO:0000256" key="2">
    <source>
        <dbReference type="ARBA" id="ARBA00023056"/>
    </source>
</evidence>
<keyword evidence="5" id="KW-0808">Transferase</keyword>
<dbReference type="Pfam" id="PF00483">
    <property type="entry name" value="NTP_transferase"/>
    <property type="match status" value="1"/>
</dbReference>
<name>A0A9D2G1Q8_9LACT</name>
<protein>
    <submittedName>
        <fullName evidence="5">Glucose-1-phosphate adenylyltransferase subunit GlgD</fullName>
        <ecNumber evidence="5">2.7.7.27</ecNumber>
    </submittedName>
</protein>
<dbReference type="InterPro" id="IPR005835">
    <property type="entry name" value="NTP_transferase_dom"/>
</dbReference>
<sequence length="393" mass="44259">MKTRYAAILNLVEEENKLLPLTTKRPVATLPIACRYRLIDFPFSGLFNAKVRSASLFISGSGRSLYDHMRSGVSWGLDNISGGGVFTHSQVRMKSEIIQKDGYRDYYEDHEIFIKSANSEYVLLIGSNILANIQMDSMLKFHLDEKSDITVAYKKIKRNAIKKDTIFSTYDFENNAGNEIIGVTPLVDIPYDPAPIAFGLNILVAKTSVFLNYLEDLKEEQKIVSVENVLKKAIEHPEIKVKGYEYTGYLKPIEDIPSYFEANMDMLIENNFNALFYRESPVRTKSKNSAPTYYGKSSNVTNSLLANDSEIYGTVENSLISRRNLILKDAKINHSIVLQGCFIDEGVQLDYVILDKRVHVEKGAKLEGTEGNPLVIPKEARVLSSGEIVERGI</sequence>
<dbReference type="InterPro" id="IPR011004">
    <property type="entry name" value="Trimer_LpxA-like_sf"/>
</dbReference>
<dbReference type="Proteomes" id="UP000824106">
    <property type="component" value="Unassembled WGS sequence"/>
</dbReference>
<evidence type="ECO:0000313" key="5">
    <source>
        <dbReference type="EMBL" id="HIZ70691.1"/>
    </source>
</evidence>
<dbReference type="InterPro" id="IPR029044">
    <property type="entry name" value="Nucleotide-diphossugar_trans"/>
</dbReference>
<dbReference type="SUPFAM" id="SSF53448">
    <property type="entry name" value="Nucleotide-diphospho-sugar transferases"/>
    <property type="match status" value="1"/>
</dbReference>
<dbReference type="Gene3D" id="2.160.10.10">
    <property type="entry name" value="Hexapeptide repeat proteins"/>
    <property type="match status" value="1"/>
</dbReference>
<dbReference type="GO" id="GO:0008878">
    <property type="term" value="F:glucose-1-phosphate adenylyltransferase activity"/>
    <property type="evidence" value="ECO:0007669"/>
    <property type="project" value="UniProtKB-EC"/>
</dbReference>
<evidence type="ECO:0000256" key="1">
    <source>
        <dbReference type="ARBA" id="ARBA00010443"/>
    </source>
</evidence>
<reference evidence="5" key="2">
    <citation type="submission" date="2021-04" db="EMBL/GenBank/DDBJ databases">
        <authorList>
            <person name="Gilroy R."/>
        </authorList>
    </citation>
    <scope>NUCLEOTIDE SEQUENCE</scope>
    <source>
        <strain evidence="5">CHK169-4300</strain>
    </source>
</reference>
<keyword evidence="2" id="KW-0320">Glycogen biosynthesis</keyword>
<gene>
    <name evidence="5" type="primary">glgD</name>
    <name evidence="5" type="ORF">H9808_02855</name>
</gene>
<feature type="domain" description="Nucleotidyl transferase" evidence="3">
    <location>
        <begin position="17"/>
        <end position="158"/>
    </location>
</feature>
<dbReference type="GO" id="GO:0005978">
    <property type="term" value="P:glycogen biosynthetic process"/>
    <property type="evidence" value="ECO:0007669"/>
    <property type="project" value="UniProtKB-KW"/>
</dbReference>
<dbReference type="Pfam" id="PF24894">
    <property type="entry name" value="Hexapep_GlmU"/>
    <property type="match status" value="1"/>
</dbReference>
<comment type="similarity">
    <text evidence="1">Belongs to the bacterial/plant glucose-1-phosphate adenylyltransferase family.</text>
</comment>
<dbReference type="PANTHER" id="PTHR43523:SF6">
    <property type="entry name" value="GLYCOGEN BIOSYNTHESIS PROTEIN GLGD"/>
    <property type="match status" value="1"/>
</dbReference>
<organism evidence="5 6">
    <name type="scientific">Candidatus Atopostipes pullistercoris</name>
    <dbReference type="NCBI Taxonomy" id="2838467"/>
    <lineage>
        <taxon>Bacteria</taxon>
        <taxon>Bacillati</taxon>
        <taxon>Bacillota</taxon>
        <taxon>Bacilli</taxon>
        <taxon>Lactobacillales</taxon>
        <taxon>Carnobacteriaceae</taxon>
        <taxon>Atopostipes</taxon>
    </lineage>
</organism>